<reference evidence="1" key="1">
    <citation type="submission" date="2014-09" db="EMBL/GenBank/DDBJ databases">
        <title>Draft genome sequence of an oleaginous Mucoromycotina fungus Mucor ambiguus NBRC6742.</title>
        <authorList>
            <person name="Takeda I."/>
            <person name="Yamane N."/>
            <person name="Morita T."/>
            <person name="Tamano K."/>
            <person name="Machida M."/>
            <person name="Baker S."/>
            <person name="Koike H."/>
        </authorList>
    </citation>
    <scope>NUCLEOTIDE SEQUENCE</scope>
    <source>
        <strain evidence="1">NBRC 6742</strain>
    </source>
</reference>
<dbReference type="Proteomes" id="UP000053815">
    <property type="component" value="Unassembled WGS sequence"/>
</dbReference>
<protein>
    <submittedName>
        <fullName evidence="1">Uncharacterized protein</fullName>
    </submittedName>
</protein>
<evidence type="ECO:0000313" key="1">
    <source>
        <dbReference type="EMBL" id="GAN06409.1"/>
    </source>
</evidence>
<accession>A0A0C9MGI7</accession>
<dbReference type="AlphaFoldDB" id="A0A0C9MGI7"/>
<dbReference type="OrthoDB" id="10536396at2759"/>
<evidence type="ECO:0000313" key="2">
    <source>
        <dbReference type="Proteomes" id="UP000053815"/>
    </source>
</evidence>
<keyword evidence="2" id="KW-1185">Reference proteome</keyword>
<sequence>MILGTILKGDVESDTIQYGGGNEGSLIKDETIVSLPNIRHRNDDYMLGGDARPLTISNVVKVEGEERMANSINGYRWPEELRDNTLPNCCLKWTFKKEVVNRTVN</sequence>
<gene>
    <name evidence="1" type="ORF">MAM1_0122c05891</name>
</gene>
<name>A0A0C9MGI7_9FUNG</name>
<organism evidence="1">
    <name type="scientific">Mucor ambiguus</name>
    <dbReference type="NCBI Taxonomy" id="91626"/>
    <lineage>
        <taxon>Eukaryota</taxon>
        <taxon>Fungi</taxon>
        <taxon>Fungi incertae sedis</taxon>
        <taxon>Mucoromycota</taxon>
        <taxon>Mucoromycotina</taxon>
        <taxon>Mucoromycetes</taxon>
        <taxon>Mucorales</taxon>
        <taxon>Mucorineae</taxon>
        <taxon>Mucoraceae</taxon>
        <taxon>Mucor</taxon>
    </lineage>
</organism>
<dbReference type="EMBL" id="DF836411">
    <property type="protein sequence ID" value="GAN06409.1"/>
    <property type="molecule type" value="Genomic_DNA"/>
</dbReference>
<proteinExistence type="predicted"/>